<sequence>MAEVAEDLRLGKKLTQKGLRRTFNDLQRAAEVDDIVTRSISGHLTASMQELYSTVNGGEQRKAIARVIHLFSASGGEHSMASGEQTKKAS</sequence>
<dbReference type="InterPro" id="IPR011010">
    <property type="entry name" value="DNA_brk_join_enz"/>
</dbReference>
<accession>A0ABZ2MAC9</accession>
<evidence type="ECO:0000313" key="2">
    <source>
        <dbReference type="Proteomes" id="UP001370348"/>
    </source>
</evidence>
<evidence type="ECO:0000313" key="1">
    <source>
        <dbReference type="EMBL" id="WXB19467.1"/>
    </source>
</evidence>
<dbReference type="RefSeq" id="WP_394829082.1">
    <property type="nucleotide sequence ID" value="NZ_CP089984.1"/>
</dbReference>
<keyword evidence="2" id="KW-1185">Reference proteome</keyword>
<protein>
    <submittedName>
        <fullName evidence="1">Uncharacterized protein</fullName>
    </submittedName>
</protein>
<proteinExistence type="predicted"/>
<reference evidence="1 2" key="1">
    <citation type="submission" date="2021-12" db="EMBL/GenBank/DDBJ databases">
        <title>Discovery of the Pendulisporaceae a myxobacterial family with distinct sporulation behavior and unique specialized metabolism.</title>
        <authorList>
            <person name="Garcia R."/>
            <person name="Popoff A."/>
            <person name="Bader C.D."/>
            <person name="Loehr J."/>
            <person name="Walesch S."/>
            <person name="Walt C."/>
            <person name="Boldt J."/>
            <person name="Bunk B."/>
            <person name="Haeckl F.J.F.P.J."/>
            <person name="Gunesch A.P."/>
            <person name="Birkelbach J."/>
            <person name="Nuebel U."/>
            <person name="Pietschmann T."/>
            <person name="Bach T."/>
            <person name="Mueller R."/>
        </authorList>
    </citation>
    <scope>NUCLEOTIDE SEQUENCE [LARGE SCALE GENOMIC DNA]</scope>
    <source>
        <strain evidence="1 2">MSr11954</strain>
    </source>
</reference>
<organism evidence="1 2">
    <name type="scientific">Pendulispora albinea</name>
    <dbReference type="NCBI Taxonomy" id="2741071"/>
    <lineage>
        <taxon>Bacteria</taxon>
        <taxon>Pseudomonadati</taxon>
        <taxon>Myxococcota</taxon>
        <taxon>Myxococcia</taxon>
        <taxon>Myxococcales</taxon>
        <taxon>Sorangiineae</taxon>
        <taxon>Pendulisporaceae</taxon>
        <taxon>Pendulispora</taxon>
    </lineage>
</organism>
<dbReference type="EMBL" id="CP089984">
    <property type="protein sequence ID" value="WXB19467.1"/>
    <property type="molecule type" value="Genomic_DNA"/>
</dbReference>
<dbReference type="SUPFAM" id="SSF56349">
    <property type="entry name" value="DNA breaking-rejoining enzymes"/>
    <property type="match status" value="1"/>
</dbReference>
<gene>
    <name evidence="1" type="ORF">LZC94_19835</name>
</gene>
<dbReference type="Proteomes" id="UP001370348">
    <property type="component" value="Chromosome"/>
</dbReference>
<name>A0ABZ2MAC9_9BACT</name>